<proteinExistence type="predicted"/>
<gene>
    <name evidence="1" type="ORF">NCTC10115_00581</name>
</gene>
<evidence type="ECO:0000313" key="2">
    <source>
        <dbReference type="Proteomes" id="UP000260136"/>
    </source>
</evidence>
<dbReference type="AlphaFoldDB" id="A0A3B0PBM5"/>
<organism evidence="1 2">
    <name type="scientific">Mycoplasmoides gallisepticum</name>
    <name type="common">Mycoplasma gallisepticum</name>
    <dbReference type="NCBI Taxonomy" id="2096"/>
    <lineage>
        <taxon>Bacteria</taxon>
        <taxon>Bacillati</taxon>
        <taxon>Mycoplasmatota</taxon>
        <taxon>Mycoplasmoidales</taxon>
        <taxon>Mycoplasmoidaceae</taxon>
        <taxon>Mycoplasmoides</taxon>
    </lineage>
</organism>
<sequence length="43" mass="5033">MESIFKFSSMIYGGLNLTNVSPDTDQSILEIDYDRNLLTKYIW</sequence>
<dbReference type="Proteomes" id="UP000260136">
    <property type="component" value="Chromosome"/>
</dbReference>
<reference evidence="2" key="1">
    <citation type="submission" date="2018-06" db="EMBL/GenBank/DDBJ databases">
        <authorList>
            <consortium name="Pathogen Informatics"/>
        </authorList>
    </citation>
    <scope>NUCLEOTIDE SEQUENCE [LARGE SCALE GENOMIC DNA]</scope>
    <source>
        <strain evidence="2">NCTC10115</strain>
    </source>
</reference>
<protein>
    <submittedName>
        <fullName evidence="1">Uncharacterized protein</fullName>
    </submittedName>
</protein>
<dbReference type="EMBL" id="LS991952">
    <property type="protein sequence ID" value="SYV94262.1"/>
    <property type="molecule type" value="Genomic_DNA"/>
</dbReference>
<feature type="non-terminal residue" evidence="1">
    <location>
        <position position="43"/>
    </location>
</feature>
<accession>A0A3B0PBM5</accession>
<evidence type="ECO:0000313" key="1">
    <source>
        <dbReference type="EMBL" id="SYV94262.1"/>
    </source>
</evidence>
<name>A0A3B0PBM5_MYCGL</name>